<gene>
    <name evidence="8" type="ORF">G5575_17740</name>
</gene>
<dbReference type="InterPro" id="IPR033479">
    <property type="entry name" value="dCache_1"/>
</dbReference>
<sequence>MAEGNKPVREVRAATVAIALLLLCFLAFAGVFTYFVAAAVVQTGQRLEERAESSARVVATNAGWMAQVAEQTLRRMDAVLGPDLDINRDTLQAAVRGLPNEVNVYIIERTGHTIFSTVPNTEQVDVSDREYFKAAQAGLNFYTSGLLISRLTGEQVFVFSRRVQRQGEFAGAVMVSFDGSVMEEFFQALDFDLGSTVSLVRSDGALMARYPAPDGPVDLSITR</sequence>
<evidence type="ECO:0000256" key="2">
    <source>
        <dbReference type="ARBA" id="ARBA00022475"/>
    </source>
</evidence>
<keyword evidence="5 6" id="KW-0472">Membrane</keyword>
<evidence type="ECO:0000313" key="8">
    <source>
        <dbReference type="EMBL" id="NGP19230.1"/>
    </source>
</evidence>
<evidence type="ECO:0000313" key="9">
    <source>
        <dbReference type="Proteomes" id="UP000474802"/>
    </source>
</evidence>
<name>A0A6M1SQ21_9HYPH</name>
<keyword evidence="9" id="KW-1185">Reference proteome</keyword>
<evidence type="ECO:0000256" key="6">
    <source>
        <dbReference type="SAM" id="Phobius"/>
    </source>
</evidence>
<evidence type="ECO:0000256" key="4">
    <source>
        <dbReference type="ARBA" id="ARBA00022989"/>
    </source>
</evidence>
<proteinExistence type="predicted"/>
<dbReference type="RefSeq" id="WP_164535485.1">
    <property type="nucleotide sequence ID" value="NZ_JAALFG010000005.1"/>
</dbReference>
<dbReference type="AlphaFoldDB" id="A0A6M1SQ21"/>
<comment type="subcellular location">
    <subcellularLocation>
        <location evidence="1">Cell membrane</location>
        <topology evidence="1">Multi-pass membrane protein</topology>
    </subcellularLocation>
</comment>
<dbReference type="Pfam" id="PF02743">
    <property type="entry name" value="dCache_1"/>
    <property type="match status" value="1"/>
</dbReference>
<comment type="caution">
    <text evidence="8">The sequence shown here is derived from an EMBL/GenBank/DDBJ whole genome shotgun (WGS) entry which is preliminary data.</text>
</comment>
<protein>
    <recommendedName>
        <fullName evidence="7">Cache domain-containing protein</fullName>
    </recommendedName>
</protein>
<evidence type="ECO:0000256" key="3">
    <source>
        <dbReference type="ARBA" id="ARBA00022692"/>
    </source>
</evidence>
<reference evidence="8 9" key="2">
    <citation type="submission" date="2020-03" db="EMBL/GenBank/DDBJ databases">
        <title>Devosia chinhatensis sp. nov., isolated from a hexachlorocyclohexane (HCH) dump site in India.</title>
        <authorList>
            <person name="Kumar M."/>
            <person name="Lal R."/>
        </authorList>
    </citation>
    <scope>NUCLEOTIDE SEQUENCE [LARGE SCALE GENOMIC DNA]</scope>
    <source>
        <strain evidence="8 9">H239</strain>
    </source>
</reference>
<accession>A0A6M1SQ21</accession>
<dbReference type="SUPFAM" id="SSF103190">
    <property type="entry name" value="Sensory domain-like"/>
    <property type="match status" value="1"/>
</dbReference>
<keyword evidence="4 6" id="KW-1133">Transmembrane helix</keyword>
<dbReference type="Proteomes" id="UP000474802">
    <property type="component" value="Unassembled WGS sequence"/>
</dbReference>
<evidence type="ECO:0000256" key="1">
    <source>
        <dbReference type="ARBA" id="ARBA00004651"/>
    </source>
</evidence>
<dbReference type="EMBL" id="JAALFG010000005">
    <property type="protein sequence ID" value="NGP19230.1"/>
    <property type="molecule type" value="Genomic_DNA"/>
</dbReference>
<feature type="domain" description="Cache" evidence="7">
    <location>
        <begin position="79"/>
        <end position="204"/>
    </location>
</feature>
<dbReference type="Gene3D" id="3.30.450.20">
    <property type="entry name" value="PAS domain"/>
    <property type="match status" value="2"/>
</dbReference>
<dbReference type="CDD" id="cd12914">
    <property type="entry name" value="PDC1_DGC_like"/>
    <property type="match status" value="1"/>
</dbReference>
<keyword evidence="2" id="KW-1003">Cell membrane</keyword>
<dbReference type="GO" id="GO:0005886">
    <property type="term" value="C:plasma membrane"/>
    <property type="evidence" value="ECO:0007669"/>
    <property type="project" value="UniProtKB-SubCell"/>
</dbReference>
<feature type="transmembrane region" description="Helical" evidence="6">
    <location>
        <begin position="16"/>
        <end position="41"/>
    </location>
</feature>
<dbReference type="InterPro" id="IPR029151">
    <property type="entry name" value="Sensor-like_sf"/>
</dbReference>
<organism evidence="8 9">
    <name type="scientific">Devosia aurantiaca</name>
    <dbReference type="NCBI Taxonomy" id="2714858"/>
    <lineage>
        <taxon>Bacteria</taxon>
        <taxon>Pseudomonadati</taxon>
        <taxon>Pseudomonadota</taxon>
        <taxon>Alphaproteobacteria</taxon>
        <taxon>Hyphomicrobiales</taxon>
        <taxon>Devosiaceae</taxon>
        <taxon>Devosia</taxon>
    </lineage>
</organism>
<keyword evidence="3 6" id="KW-0812">Transmembrane</keyword>
<evidence type="ECO:0000259" key="7">
    <source>
        <dbReference type="Pfam" id="PF02743"/>
    </source>
</evidence>
<evidence type="ECO:0000256" key="5">
    <source>
        <dbReference type="ARBA" id="ARBA00023136"/>
    </source>
</evidence>
<reference evidence="8 9" key="1">
    <citation type="submission" date="2020-02" db="EMBL/GenBank/DDBJ databases">
        <authorList>
            <person name="Khan S.A."/>
            <person name="Jeon C.O."/>
            <person name="Chun B.H."/>
        </authorList>
    </citation>
    <scope>NUCLEOTIDE SEQUENCE [LARGE SCALE GENOMIC DNA]</scope>
    <source>
        <strain evidence="8 9">H239</strain>
    </source>
</reference>